<evidence type="ECO:0000256" key="4">
    <source>
        <dbReference type="ARBA" id="ARBA00023125"/>
    </source>
</evidence>
<evidence type="ECO:0000313" key="7">
    <source>
        <dbReference type="EMBL" id="KMS60320.1"/>
    </source>
</evidence>
<protein>
    <submittedName>
        <fullName evidence="7">GntR family transcriptional regulator</fullName>
    </submittedName>
</protein>
<dbReference type="PANTHER" id="PTHR46577:SF1">
    <property type="entry name" value="HTH-TYPE TRANSCRIPTIONAL REGULATORY PROTEIN GABR"/>
    <property type="match status" value="1"/>
</dbReference>
<dbReference type="RefSeq" id="WP_236710492.1">
    <property type="nucleotide sequence ID" value="NZ_KQ130452.1"/>
</dbReference>
<sequence length="464" mass="49091">MQTSTQKWLPDIVEADGPVYLAICAAIGRDLDSGRLNAGDRLPPQRDLAEALGVDAGTVSRAYAQARRLGLIDAEGRRGSFVRARTGIGDTAEVAPFDTGMNLPPIPADSTFASLFTVTLQDVLQGPGAANRMQYQPAGGAPEDRRAGAAWLAAAGVAADEDNVLVTSGAQTALHAVASAVLEPGDAVCTGPFVYPGWTAICRRRGIAIVPLASDEEGIDPDAFARACAGSPIRAIYLVPCNDNPTTATLGPERRRRIVEIARRHDVLIIEDDPYSRLGGGEVLPLAALAPERTWHVSSLSKLISPALRIAYVRAPLLRDALRMATDTHETTVMPPPLNMAVCTQWLRSGAWARLVDEVRLECEARQAIVAASLPAGSYRAGAAGYHLWVPLGAETSAFELVGALSSLGVSVVSGEQFRVDPACSERAVRVSIGGSLDRQRLARALGVLDAMLHHRAGRSSPLV</sequence>
<dbReference type="SUPFAM" id="SSF53383">
    <property type="entry name" value="PLP-dependent transferases"/>
    <property type="match status" value="1"/>
</dbReference>
<dbReference type="InterPro" id="IPR004839">
    <property type="entry name" value="Aminotransferase_I/II_large"/>
</dbReference>
<feature type="domain" description="HTH gntR-type" evidence="6">
    <location>
        <begin position="17"/>
        <end position="85"/>
    </location>
</feature>
<accession>A0A0J8B1R7</accession>
<keyword evidence="3" id="KW-0805">Transcription regulation</keyword>
<dbReference type="InterPro" id="IPR036390">
    <property type="entry name" value="WH_DNA-bd_sf"/>
</dbReference>
<dbReference type="GO" id="GO:0003677">
    <property type="term" value="F:DNA binding"/>
    <property type="evidence" value="ECO:0007669"/>
    <property type="project" value="UniProtKB-KW"/>
</dbReference>
<evidence type="ECO:0000256" key="3">
    <source>
        <dbReference type="ARBA" id="ARBA00023015"/>
    </source>
</evidence>
<keyword evidence="8" id="KW-1185">Reference proteome</keyword>
<comment type="caution">
    <text evidence="7">The sequence shown here is derived from an EMBL/GenBank/DDBJ whole genome shotgun (WGS) entry which is preliminary data.</text>
</comment>
<evidence type="ECO:0000256" key="5">
    <source>
        <dbReference type="ARBA" id="ARBA00023163"/>
    </source>
</evidence>
<dbReference type="Gene3D" id="1.10.10.10">
    <property type="entry name" value="Winged helix-like DNA-binding domain superfamily/Winged helix DNA-binding domain"/>
    <property type="match status" value="1"/>
</dbReference>
<dbReference type="PROSITE" id="PS50949">
    <property type="entry name" value="HTH_GNTR"/>
    <property type="match status" value="1"/>
</dbReference>
<proteinExistence type="inferred from homology"/>
<dbReference type="InterPro" id="IPR036388">
    <property type="entry name" value="WH-like_DNA-bd_sf"/>
</dbReference>
<dbReference type="InterPro" id="IPR000524">
    <property type="entry name" value="Tscrpt_reg_HTH_GntR"/>
</dbReference>
<organism evidence="7 8">
    <name type="scientific">Novosphingobium barchaimii LL02</name>
    <dbReference type="NCBI Taxonomy" id="1114963"/>
    <lineage>
        <taxon>Bacteria</taxon>
        <taxon>Pseudomonadati</taxon>
        <taxon>Pseudomonadota</taxon>
        <taxon>Alphaproteobacteria</taxon>
        <taxon>Sphingomonadales</taxon>
        <taxon>Sphingomonadaceae</taxon>
        <taxon>Novosphingobium</taxon>
    </lineage>
</organism>
<dbReference type="Proteomes" id="UP000052268">
    <property type="component" value="Unassembled WGS sequence"/>
</dbReference>
<dbReference type="Pfam" id="PF00392">
    <property type="entry name" value="GntR"/>
    <property type="match status" value="1"/>
</dbReference>
<evidence type="ECO:0000313" key="8">
    <source>
        <dbReference type="Proteomes" id="UP000052268"/>
    </source>
</evidence>
<dbReference type="Pfam" id="PF00155">
    <property type="entry name" value="Aminotran_1_2"/>
    <property type="match status" value="1"/>
</dbReference>
<dbReference type="PANTHER" id="PTHR46577">
    <property type="entry name" value="HTH-TYPE TRANSCRIPTIONAL REGULATORY PROTEIN GABR"/>
    <property type="match status" value="1"/>
</dbReference>
<evidence type="ECO:0000256" key="1">
    <source>
        <dbReference type="ARBA" id="ARBA00005384"/>
    </source>
</evidence>
<evidence type="ECO:0000256" key="2">
    <source>
        <dbReference type="ARBA" id="ARBA00022898"/>
    </source>
</evidence>
<dbReference type="InterPro" id="IPR015424">
    <property type="entry name" value="PyrdxlP-dep_Trfase"/>
</dbReference>
<comment type="similarity">
    <text evidence="1">In the C-terminal section; belongs to the class-I pyridoxal-phosphate-dependent aminotransferase family.</text>
</comment>
<keyword evidence="5" id="KW-0804">Transcription</keyword>
<dbReference type="InterPro" id="IPR051446">
    <property type="entry name" value="HTH_trans_reg/aminotransferase"/>
</dbReference>
<dbReference type="Gene3D" id="3.40.640.10">
    <property type="entry name" value="Type I PLP-dependent aspartate aminotransferase-like (Major domain)"/>
    <property type="match status" value="1"/>
</dbReference>
<dbReference type="InterPro" id="IPR015421">
    <property type="entry name" value="PyrdxlP-dep_Trfase_major"/>
</dbReference>
<reference evidence="7 8" key="1">
    <citation type="journal article" date="2015" name="G3 (Bethesda)">
        <title>Insights into Ongoing Evolution of the Hexachlorocyclohexane Catabolic Pathway from Comparative Genomics of Ten Sphingomonadaceae Strains.</title>
        <authorList>
            <person name="Pearce S.L."/>
            <person name="Oakeshott J.G."/>
            <person name="Pandey G."/>
        </authorList>
    </citation>
    <scope>NUCLEOTIDE SEQUENCE [LARGE SCALE GENOMIC DNA]</scope>
    <source>
        <strain evidence="7 8">LL02</strain>
    </source>
</reference>
<dbReference type="PATRIC" id="fig|1114963.3.peg.227"/>
<dbReference type="SMART" id="SM00345">
    <property type="entry name" value="HTH_GNTR"/>
    <property type="match status" value="1"/>
</dbReference>
<name>A0A0J8B1R7_9SPHN</name>
<dbReference type="GO" id="GO:0003700">
    <property type="term" value="F:DNA-binding transcription factor activity"/>
    <property type="evidence" value="ECO:0007669"/>
    <property type="project" value="InterPro"/>
</dbReference>
<dbReference type="CDD" id="cd07377">
    <property type="entry name" value="WHTH_GntR"/>
    <property type="match status" value="1"/>
</dbReference>
<evidence type="ECO:0000259" key="6">
    <source>
        <dbReference type="PROSITE" id="PS50949"/>
    </source>
</evidence>
<keyword evidence="4" id="KW-0238">DNA-binding</keyword>
<dbReference type="EMBL" id="JACU01000001">
    <property type="protein sequence ID" value="KMS60320.1"/>
    <property type="molecule type" value="Genomic_DNA"/>
</dbReference>
<gene>
    <name evidence="7" type="ORF">V474_01155</name>
</gene>
<dbReference type="GO" id="GO:0030170">
    <property type="term" value="F:pyridoxal phosphate binding"/>
    <property type="evidence" value="ECO:0007669"/>
    <property type="project" value="InterPro"/>
</dbReference>
<dbReference type="SUPFAM" id="SSF46785">
    <property type="entry name" value="Winged helix' DNA-binding domain"/>
    <property type="match status" value="1"/>
</dbReference>
<dbReference type="CDD" id="cd00609">
    <property type="entry name" value="AAT_like"/>
    <property type="match status" value="1"/>
</dbReference>
<keyword evidence="2" id="KW-0663">Pyridoxal phosphate</keyword>
<dbReference type="AlphaFoldDB" id="A0A0J8B1R7"/>